<dbReference type="AlphaFoldDB" id="X8BE67"/>
<accession>X8BE67</accession>
<dbReference type="PATRIC" id="fig|1299334.3.peg.4179"/>
<reference evidence="1" key="1">
    <citation type="submission" date="2014-01" db="EMBL/GenBank/DDBJ databases">
        <authorList>
            <person name="Brown-Elliot B."/>
            <person name="Wallace R."/>
            <person name="Lenaerts A."/>
            <person name="Ordway D."/>
            <person name="DeGroote M.A."/>
            <person name="Parker T."/>
            <person name="Sizemore C."/>
            <person name="Tallon L.J."/>
            <person name="Sadzewicz L.K."/>
            <person name="Sengamalay N."/>
            <person name="Fraser C.M."/>
            <person name="Hine E."/>
            <person name="Shefchek K.A."/>
            <person name="Das S.P."/>
            <person name="Tettelin H."/>
        </authorList>
    </citation>
    <scope>NUCLEOTIDE SEQUENCE [LARGE SCALE GENOMIC DNA]</scope>
    <source>
        <strain evidence="1">4042</strain>
    </source>
</reference>
<proteinExistence type="predicted"/>
<name>X8BE67_MYCXE</name>
<gene>
    <name evidence="1" type="ORF">I553_6014</name>
</gene>
<dbReference type="EMBL" id="JAOB01000042">
    <property type="protein sequence ID" value="EUA42154.1"/>
    <property type="molecule type" value="Genomic_DNA"/>
</dbReference>
<sequence length="72" mass="8383">MLPCVDRRSPAITTPPGYFRATIVVPWRSWLPAARQTRRHRGAHRQQLRRLPTQEVGKRGQIYGTRWDSGKC</sequence>
<protein>
    <submittedName>
        <fullName evidence="1">Uncharacterized protein</fullName>
    </submittedName>
</protein>
<organism evidence="1">
    <name type="scientific">Mycobacterium xenopi 4042</name>
    <dbReference type="NCBI Taxonomy" id="1299334"/>
    <lineage>
        <taxon>Bacteria</taxon>
        <taxon>Bacillati</taxon>
        <taxon>Actinomycetota</taxon>
        <taxon>Actinomycetes</taxon>
        <taxon>Mycobacteriales</taxon>
        <taxon>Mycobacteriaceae</taxon>
        <taxon>Mycobacterium</taxon>
    </lineage>
</organism>
<comment type="caution">
    <text evidence="1">The sequence shown here is derived from an EMBL/GenBank/DDBJ whole genome shotgun (WGS) entry which is preliminary data.</text>
</comment>
<evidence type="ECO:0000313" key="1">
    <source>
        <dbReference type="EMBL" id="EUA42154.1"/>
    </source>
</evidence>